<accession>A0A8D2E323</accession>
<dbReference type="CDD" id="cd07765">
    <property type="entry name" value="KRAB_A-box"/>
    <property type="match status" value="1"/>
</dbReference>
<dbReference type="Pfam" id="PF01352">
    <property type="entry name" value="KRAB"/>
    <property type="match status" value="1"/>
</dbReference>
<dbReference type="SMART" id="SM00349">
    <property type="entry name" value="KRAB"/>
    <property type="match status" value="1"/>
</dbReference>
<evidence type="ECO:0000313" key="3">
    <source>
        <dbReference type="Proteomes" id="UP000694564"/>
    </source>
</evidence>
<evidence type="ECO:0000259" key="1">
    <source>
        <dbReference type="PROSITE" id="PS50805"/>
    </source>
</evidence>
<dbReference type="OrthoDB" id="9808183at2759"/>
<protein>
    <recommendedName>
        <fullName evidence="1">KRAB domain-containing protein</fullName>
    </recommendedName>
</protein>
<dbReference type="Ensembl" id="ENSSVLT00005036065.1">
    <property type="protein sequence ID" value="ENSSVLP00005032511.1"/>
    <property type="gene ID" value="ENSSVLG00005025512.1"/>
</dbReference>
<dbReference type="PANTHER" id="PTHR23232">
    <property type="entry name" value="KRAB DOMAIN C2H2 ZINC FINGER"/>
    <property type="match status" value="1"/>
</dbReference>
<dbReference type="AlphaFoldDB" id="A0A8D2E323"/>
<reference evidence="2" key="1">
    <citation type="submission" date="2025-08" db="UniProtKB">
        <authorList>
            <consortium name="Ensembl"/>
        </authorList>
    </citation>
    <scope>IDENTIFICATION</scope>
</reference>
<evidence type="ECO:0000313" key="2">
    <source>
        <dbReference type="Ensembl" id="ENSSVLP00005032511.1"/>
    </source>
</evidence>
<proteinExistence type="predicted"/>
<sequence>PAVLVTFKDVAVTFTPEEWGQLDLAQRTLYREVMLETSAILVSLGHQVPEMLYLLEHGQELWAVKRGLSCSPCAGRRS</sequence>
<dbReference type="SUPFAM" id="SSF109640">
    <property type="entry name" value="KRAB domain (Kruppel-associated box)"/>
    <property type="match status" value="1"/>
</dbReference>
<dbReference type="GeneTree" id="ENSGT00940000163313"/>
<dbReference type="GO" id="GO:0006355">
    <property type="term" value="P:regulation of DNA-templated transcription"/>
    <property type="evidence" value="ECO:0007669"/>
    <property type="project" value="InterPro"/>
</dbReference>
<dbReference type="Gene3D" id="6.10.140.140">
    <property type="match status" value="1"/>
</dbReference>
<dbReference type="InterPro" id="IPR036051">
    <property type="entry name" value="KRAB_dom_sf"/>
</dbReference>
<dbReference type="Proteomes" id="UP000694564">
    <property type="component" value="Chromosome 17"/>
</dbReference>
<organism evidence="2 3">
    <name type="scientific">Sciurus vulgaris</name>
    <name type="common">Eurasian red squirrel</name>
    <dbReference type="NCBI Taxonomy" id="55149"/>
    <lineage>
        <taxon>Eukaryota</taxon>
        <taxon>Metazoa</taxon>
        <taxon>Chordata</taxon>
        <taxon>Craniata</taxon>
        <taxon>Vertebrata</taxon>
        <taxon>Euteleostomi</taxon>
        <taxon>Mammalia</taxon>
        <taxon>Eutheria</taxon>
        <taxon>Euarchontoglires</taxon>
        <taxon>Glires</taxon>
        <taxon>Rodentia</taxon>
        <taxon>Sciuromorpha</taxon>
        <taxon>Sciuridae</taxon>
        <taxon>Sciurinae</taxon>
        <taxon>Sciurini</taxon>
        <taxon>Sciurus</taxon>
    </lineage>
</organism>
<dbReference type="PANTHER" id="PTHR23232:SF157">
    <property type="entry name" value="ZINC FINGER PROTEIN 525"/>
    <property type="match status" value="1"/>
</dbReference>
<dbReference type="InterPro" id="IPR001909">
    <property type="entry name" value="KRAB"/>
</dbReference>
<name>A0A8D2E323_SCIVU</name>
<keyword evidence="3" id="KW-1185">Reference proteome</keyword>
<dbReference type="PROSITE" id="PS50805">
    <property type="entry name" value="KRAB"/>
    <property type="match status" value="1"/>
</dbReference>
<feature type="domain" description="KRAB" evidence="1">
    <location>
        <begin position="5"/>
        <end position="74"/>
    </location>
</feature>
<reference evidence="2" key="2">
    <citation type="submission" date="2025-09" db="UniProtKB">
        <authorList>
            <consortium name="Ensembl"/>
        </authorList>
    </citation>
    <scope>IDENTIFICATION</scope>
</reference>
<dbReference type="InterPro" id="IPR050169">
    <property type="entry name" value="Krueppel_C2H2_ZnF"/>
</dbReference>